<proteinExistence type="inferred from homology"/>
<feature type="transmembrane region" description="Helical" evidence="7">
    <location>
        <begin position="182"/>
        <end position="199"/>
    </location>
</feature>
<comment type="similarity">
    <text evidence="2">Belongs to the DedA family.</text>
</comment>
<keyword evidence="3" id="KW-1003">Cell membrane</keyword>
<evidence type="ECO:0000256" key="2">
    <source>
        <dbReference type="ARBA" id="ARBA00010792"/>
    </source>
</evidence>
<keyword evidence="5 7" id="KW-1133">Transmembrane helix</keyword>
<feature type="domain" description="VTT" evidence="8">
    <location>
        <begin position="33"/>
        <end position="163"/>
    </location>
</feature>
<dbReference type="GO" id="GO:0005886">
    <property type="term" value="C:plasma membrane"/>
    <property type="evidence" value="ECO:0007669"/>
    <property type="project" value="UniProtKB-SubCell"/>
</dbReference>
<evidence type="ECO:0000313" key="9">
    <source>
        <dbReference type="EMBL" id="CAL27250.1"/>
    </source>
</evidence>
<protein>
    <submittedName>
        <fullName evidence="9">DedA family protein</fullName>
    </submittedName>
</protein>
<dbReference type="InterPro" id="IPR032816">
    <property type="entry name" value="VTT_dom"/>
</dbReference>
<gene>
    <name evidence="9" type="ordered locus">Sca_0337</name>
</gene>
<evidence type="ECO:0000259" key="8">
    <source>
        <dbReference type="Pfam" id="PF09335"/>
    </source>
</evidence>
<evidence type="ECO:0000256" key="1">
    <source>
        <dbReference type="ARBA" id="ARBA00004651"/>
    </source>
</evidence>
<feature type="transmembrane region" description="Helical" evidence="7">
    <location>
        <begin position="15"/>
        <end position="33"/>
    </location>
</feature>
<evidence type="ECO:0000256" key="4">
    <source>
        <dbReference type="ARBA" id="ARBA00022692"/>
    </source>
</evidence>
<evidence type="ECO:0000256" key="5">
    <source>
        <dbReference type="ARBA" id="ARBA00022989"/>
    </source>
</evidence>
<accession>B9DK66</accession>
<keyword evidence="6 7" id="KW-0472">Membrane</keyword>
<sequence>MKFLNQWLTHVMEQFGYLGVALLIFLENLFPPIPSEIVLTFGGFLAGEHKLSFIGVVLSATAGSVVGAILLYGLGDWIGKKRIYRLTEKYGKYVYIKEADIDRTVHWFDKYGHWTVFFCRFIPVLRCLISLPAGMTHMPFWTFVSYSAAGALIWNGVMIYLGKAVGSHWHSVLQYIDFYSKFFIIILIIAVIFLIWKWWRRKKSDSK</sequence>
<feature type="transmembrane region" description="Helical" evidence="7">
    <location>
        <begin position="53"/>
        <end position="75"/>
    </location>
</feature>
<evidence type="ECO:0000313" key="10">
    <source>
        <dbReference type="Proteomes" id="UP000000444"/>
    </source>
</evidence>
<organism evidence="9 10">
    <name type="scientific">Staphylococcus carnosus (strain TM300)</name>
    <dbReference type="NCBI Taxonomy" id="396513"/>
    <lineage>
        <taxon>Bacteria</taxon>
        <taxon>Bacillati</taxon>
        <taxon>Bacillota</taxon>
        <taxon>Bacilli</taxon>
        <taxon>Bacillales</taxon>
        <taxon>Staphylococcaceae</taxon>
        <taxon>Staphylococcus</taxon>
    </lineage>
</organism>
<evidence type="ECO:0000256" key="3">
    <source>
        <dbReference type="ARBA" id="ARBA00022475"/>
    </source>
</evidence>
<dbReference type="PANTHER" id="PTHR42709:SF6">
    <property type="entry name" value="UNDECAPRENYL PHOSPHATE TRANSPORTER A"/>
    <property type="match status" value="1"/>
</dbReference>
<dbReference type="Proteomes" id="UP000000444">
    <property type="component" value="Chromosome"/>
</dbReference>
<comment type="subcellular location">
    <subcellularLocation>
        <location evidence="1">Cell membrane</location>
        <topology evidence="1">Multi-pass membrane protein</topology>
    </subcellularLocation>
</comment>
<evidence type="ECO:0000256" key="6">
    <source>
        <dbReference type="ARBA" id="ARBA00023136"/>
    </source>
</evidence>
<dbReference type="PANTHER" id="PTHR42709">
    <property type="entry name" value="ALKALINE PHOSPHATASE LIKE PROTEIN"/>
    <property type="match status" value="1"/>
</dbReference>
<dbReference type="HOGENOM" id="CLU_044208_1_1_9"/>
<dbReference type="Pfam" id="PF09335">
    <property type="entry name" value="VTT_dom"/>
    <property type="match status" value="1"/>
</dbReference>
<dbReference type="EMBL" id="AM295250">
    <property type="protein sequence ID" value="CAL27250.1"/>
    <property type="molecule type" value="Genomic_DNA"/>
</dbReference>
<feature type="transmembrane region" description="Helical" evidence="7">
    <location>
        <begin position="140"/>
        <end position="162"/>
    </location>
</feature>
<keyword evidence="10" id="KW-1185">Reference proteome</keyword>
<dbReference type="KEGG" id="sca:SCA_0337"/>
<name>B9DK66_STACT</name>
<dbReference type="AlphaFoldDB" id="B9DK66"/>
<reference evidence="9 10" key="1">
    <citation type="journal article" date="2009" name="Appl. Environ. Microbiol.">
        <title>Genome analysis of the meat starter culture bacterium Staphylococcus carnosus TM300.</title>
        <authorList>
            <person name="Rosenstein R."/>
            <person name="Nerz C."/>
            <person name="Biswas L."/>
            <person name="Resch A."/>
            <person name="Raddatz G."/>
            <person name="Schuster S.C."/>
            <person name="Goetz F."/>
        </authorList>
    </citation>
    <scope>NUCLEOTIDE SEQUENCE [LARGE SCALE GENOMIC DNA]</scope>
    <source>
        <strain evidence="9 10">TM300</strain>
    </source>
</reference>
<dbReference type="eggNOG" id="COG0586">
    <property type="taxonomic scope" value="Bacteria"/>
</dbReference>
<dbReference type="InterPro" id="IPR051311">
    <property type="entry name" value="DedA_domain"/>
</dbReference>
<keyword evidence="4 7" id="KW-0812">Transmembrane</keyword>
<evidence type="ECO:0000256" key="7">
    <source>
        <dbReference type="SAM" id="Phobius"/>
    </source>
</evidence>